<feature type="domain" description="Amino acid transporter transmembrane" evidence="7">
    <location>
        <begin position="54"/>
        <end position="456"/>
    </location>
</feature>
<dbReference type="Proteomes" id="UP000193986">
    <property type="component" value="Unassembled WGS sequence"/>
</dbReference>
<dbReference type="Pfam" id="PF01490">
    <property type="entry name" value="Aa_trans"/>
    <property type="match status" value="1"/>
</dbReference>
<dbReference type="PANTHER" id="PTHR22950:SF567">
    <property type="entry name" value="AMINO ACID TRANSPORTER TRANSMEMBRANE DOMAIN-CONTAINING PROTEIN"/>
    <property type="match status" value="1"/>
</dbReference>
<keyword evidence="3 6" id="KW-0812">Transmembrane</keyword>
<feature type="transmembrane region" description="Helical" evidence="6">
    <location>
        <begin position="166"/>
        <end position="187"/>
    </location>
</feature>
<keyword evidence="4 6" id="KW-1133">Transmembrane helix</keyword>
<dbReference type="InParanoid" id="A0A1Y2AZ73"/>
<dbReference type="GO" id="GO:0015179">
    <property type="term" value="F:L-amino acid transmembrane transporter activity"/>
    <property type="evidence" value="ECO:0007669"/>
    <property type="project" value="TreeGrafter"/>
</dbReference>
<feature type="transmembrane region" description="Helical" evidence="6">
    <location>
        <begin position="284"/>
        <end position="307"/>
    </location>
</feature>
<dbReference type="EMBL" id="MCFC01000035">
    <property type="protein sequence ID" value="ORY27871.1"/>
    <property type="molecule type" value="Genomic_DNA"/>
</dbReference>
<sequence length="479" mass="52987">MSHYTDEEKKESYIPGGEEGQQGADFYGESTSDVTVVFAKLKEAENSHDIKLRTMSWQKTAALLFGDQVCLAIMAQAWSFSVLGWVPALITSILSGLMFWLTSITMWRFMMKHPQVRDVCDLGRLLFGNSALAYEATGFMLLANNILLIGFHTLTFTRILQTLADGSSVCSVWFSFIGTIIGVIASLPRTLKHVSYMSIFSASCMGIAILTFLIFVGIEDHPSSGYGGKYPALGEVYTYAFPRDGTTWVDCLNAVLNITFLWVPQILFPTFINEMERPQDFPKALAALAILSFVLFLVVPIVGFRYLGQYAKAPSFGSLLEHYKKGSFAFVIVPTVVIAVIYANVSAKFIYSRIMRGSRHEHSNTVIGWGAWVGVLSFIWGLAFVFAEVVPSMGDFLSLLGAAFDSFFGAIFWSVAYYHIYKSQFFTTTRRSINTVLHIIIFFIGLFLLGPGLYAAVEAIIADYAGGTSGAFSCSDYSI</sequence>
<feature type="transmembrane region" description="Helical" evidence="6">
    <location>
        <begin position="399"/>
        <end position="421"/>
    </location>
</feature>
<feature type="transmembrane region" description="Helical" evidence="6">
    <location>
        <begin position="327"/>
        <end position="345"/>
    </location>
</feature>
<organism evidence="8 9">
    <name type="scientific">Naematelia encephala</name>
    <dbReference type="NCBI Taxonomy" id="71784"/>
    <lineage>
        <taxon>Eukaryota</taxon>
        <taxon>Fungi</taxon>
        <taxon>Dikarya</taxon>
        <taxon>Basidiomycota</taxon>
        <taxon>Agaricomycotina</taxon>
        <taxon>Tremellomycetes</taxon>
        <taxon>Tremellales</taxon>
        <taxon>Naemateliaceae</taxon>
        <taxon>Naematelia</taxon>
    </lineage>
</organism>
<comment type="caution">
    <text evidence="8">The sequence shown here is derived from an EMBL/GenBank/DDBJ whole genome shotgun (WGS) entry which is preliminary data.</text>
</comment>
<feature type="transmembrane region" description="Helical" evidence="6">
    <location>
        <begin position="131"/>
        <end position="154"/>
    </location>
</feature>
<proteinExistence type="inferred from homology"/>
<gene>
    <name evidence="8" type="ORF">BCR39DRAFT_536525</name>
</gene>
<feature type="transmembrane region" description="Helical" evidence="6">
    <location>
        <begin position="433"/>
        <end position="457"/>
    </location>
</feature>
<dbReference type="PANTHER" id="PTHR22950">
    <property type="entry name" value="AMINO ACID TRANSPORTER"/>
    <property type="match status" value="1"/>
</dbReference>
<feature type="transmembrane region" description="Helical" evidence="6">
    <location>
        <begin position="366"/>
        <end position="387"/>
    </location>
</feature>
<evidence type="ECO:0000256" key="5">
    <source>
        <dbReference type="ARBA" id="ARBA00023136"/>
    </source>
</evidence>
<feature type="transmembrane region" description="Helical" evidence="6">
    <location>
        <begin position="199"/>
        <end position="218"/>
    </location>
</feature>
<dbReference type="InterPro" id="IPR013057">
    <property type="entry name" value="AA_transpt_TM"/>
</dbReference>
<keyword evidence="9" id="KW-1185">Reference proteome</keyword>
<comment type="similarity">
    <text evidence="2">Belongs to the amino acid/polyamine transporter 2 family.</text>
</comment>
<dbReference type="AlphaFoldDB" id="A0A1Y2AZ73"/>
<accession>A0A1Y2AZ73</accession>
<feature type="transmembrane region" description="Helical" evidence="6">
    <location>
        <begin position="61"/>
        <end position="79"/>
    </location>
</feature>
<dbReference type="STRING" id="71784.A0A1Y2AZ73"/>
<evidence type="ECO:0000259" key="7">
    <source>
        <dbReference type="Pfam" id="PF01490"/>
    </source>
</evidence>
<evidence type="ECO:0000256" key="3">
    <source>
        <dbReference type="ARBA" id="ARBA00022692"/>
    </source>
</evidence>
<protein>
    <submittedName>
        <fullName evidence="8">Transmembrane amino acid transporter protein-domain-containing protein</fullName>
    </submittedName>
</protein>
<evidence type="ECO:0000256" key="1">
    <source>
        <dbReference type="ARBA" id="ARBA00004141"/>
    </source>
</evidence>
<feature type="transmembrane region" description="Helical" evidence="6">
    <location>
        <begin position="254"/>
        <end position="272"/>
    </location>
</feature>
<evidence type="ECO:0000313" key="9">
    <source>
        <dbReference type="Proteomes" id="UP000193986"/>
    </source>
</evidence>
<comment type="subcellular location">
    <subcellularLocation>
        <location evidence="1">Membrane</location>
        <topology evidence="1">Multi-pass membrane protein</topology>
    </subcellularLocation>
</comment>
<dbReference type="OrthoDB" id="294730at2759"/>
<feature type="transmembrane region" description="Helical" evidence="6">
    <location>
        <begin position="85"/>
        <end position="110"/>
    </location>
</feature>
<keyword evidence="5 6" id="KW-0472">Membrane</keyword>
<evidence type="ECO:0000313" key="8">
    <source>
        <dbReference type="EMBL" id="ORY27871.1"/>
    </source>
</evidence>
<evidence type="ECO:0000256" key="2">
    <source>
        <dbReference type="ARBA" id="ARBA00008066"/>
    </source>
</evidence>
<dbReference type="GO" id="GO:0016020">
    <property type="term" value="C:membrane"/>
    <property type="evidence" value="ECO:0007669"/>
    <property type="project" value="UniProtKB-SubCell"/>
</dbReference>
<reference evidence="8 9" key="1">
    <citation type="submission" date="2016-07" db="EMBL/GenBank/DDBJ databases">
        <title>Pervasive Adenine N6-methylation of Active Genes in Fungi.</title>
        <authorList>
            <consortium name="DOE Joint Genome Institute"/>
            <person name="Mondo S.J."/>
            <person name="Dannebaum R.O."/>
            <person name="Kuo R.C."/>
            <person name="Labutti K."/>
            <person name="Haridas S."/>
            <person name="Kuo A."/>
            <person name="Salamov A."/>
            <person name="Ahrendt S.R."/>
            <person name="Lipzen A."/>
            <person name="Sullivan W."/>
            <person name="Andreopoulos W.B."/>
            <person name="Clum A."/>
            <person name="Lindquist E."/>
            <person name="Daum C."/>
            <person name="Ramamoorthy G.K."/>
            <person name="Gryganskyi A."/>
            <person name="Culley D."/>
            <person name="Magnuson J.K."/>
            <person name="James T.Y."/>
            <person name="O'Malley M.A."/>
            <person name="Stajich J.E."/>
            <person name="Spatafora J.W."/>
            <person name="Visel A."/>
            <person name="Grigoriev I.V."/>
        </authorList>
    </citation>
    <scope>NUCLEOTIDE SEQUENCE [LARGE SCALE GENOMIC DNA]</scope>
    <source>
        <strain evidence="8 9">68-887.2</strain>
    </source>
</reference>
<name>A0A1Y2AZ73_9TREE</name>
<evidence type="ECO:0000256" key="4">
    <source>
        <dbReference type="ARBA" id="ARBA00022989"/>
    </source>
</evidence>
<evidence type="ECO:0000256" key="6">
    <source>
        <dbReference type="SAM" id="Phobius"/>
    </source>
</evidence>